<evidence type="ECO:0000259" key="1">
    <source>
        <dbReference type="Pfam" id="PF14417"/>
    </source>
</evidence>
<dbReference type="InterPro" id="IPR025847">
    <property type="entry name" value="MEDS_domain"/>
</dbReference>
<sequence length="261" mass="28675">MADARGLAAQDHVCWFYGDRDEFRARAREFLAEGRAAGQRVRYVTADQDEAAGGMDRVEVSLLRDVYPVGGDVDVTEQVRRFAAATDEALRDGFTGLRVAADVTDLVRTPARLAVFGRYEHVFDRFLASRPFTAMCGYDRRTLDGAAVDHLASLHPAGNVAPPFRLYARGCDGFALAGDLDLTGRDLLARALDCADPRPARSSLCVDASAVEFIDHRALITLAEHARTRGFRDLVLHTSLRYPARLVELLGIDGVRIEPAE</sequence>
<keyword evidence="3" id="KW-1185">Reference proteome</keyword>
<evidence type="ECO:0000313" key="3">
    <source>
        <dbReference type="Proteomes" id="UP000318578"/>
    </source>
</evidence>
<accession>A0A558A687</accession>
<dbReference type="AlphaFoldDB" id="A0A558A687"/>
<dbReference type="Pfam" id="PF14417">
    <property type="entry name" value="MEDS"/>
    <property type="match status" value="1"/>
</dbReference>
<dbReference type="InterPro" id="IPR036513">
    <property type="entry name" value="STAS_dom_sf"/>
</dbReference>
<dbReference type="Proteomes" id="UP000318578">
    <property type="component" value="Unassembled WGS sequence"/>
</dbReference>
<evidence type="ECO:0000313" key="2">
    <source>
        <dbReference type="EMBL" id="TVT19787.1"/>
    </source>
</evidence>
<gene>
    <name evidence="2" type="ORF">FNH06_23000</name>
</gene>
<dbReference type="OrthoDB" id="5179750at2"/>
<comment type="caution">
    <text evidence="2">The sequence shown here is derived from an EMBL/GenBank/DDBJ whole genome shotgun (WGS) entry which is preliminary data.</text>
</comment>
<feature type="domain" description="MEDS" evidence="1">
    <location>
        <begin position="11"/>
        <end position="156"/>
    </location>
</feature>
<name>A0A558A687_9PSEU</name>
<proteinExistence type="predicted"/>
<dbReference type="Gene3D" id="3.30.750.24">
    <property type="entry name" value="STAS domain"/>
    <property type="match status" value="1"/>
</dbReference>
<dbReference type="EMBL" id="VJZA01000043">
    <property type="protein sequence ID" value="TVT19787.1"/>
    <property type="molecule type" value="Genomic_DNA"/>
</dbReference>
<organism evidence="2 3">
    <name type="scientific">Amycolatopsis acidiphila</name>
    <dbReference type="NCBI Taxonomy" id="715473"/>
    <lineage>
        <taxon>Bacteria</taxon>
        <taxon>Bacillati</taxon>
        <taxon>Actinomycetota</taxon>
        <taxon>Actinomycetes</taxon>
        <taxon>Pseudonocardiales</taxon>
        <taxon>Pseudonocardiaceae</taxon>
        <taxon>Amycolatopsis</taxon>
    </lineage>
</organism>
<protein>
    <recommendedName>
        <fullName evidence="1">MEDS domain-containing protein</fullName>
    </recommendedName>
</protein>
<reference evidence="2 3" key="1">
    <citation type="submission" date="2019-07" db="EMBL/GenBank/DDBJ databases">
        <title>New species of Amycolatopsis and Streptomyces.</title>
        <authorList>
            <person name="Duangmal K."/>
            <person name="Teo W.F.A."/>
            <person name="Lipun K."/>
        </authorList>
    </citation>
    <scope>NUCLEOTIDE SEQUENCE [LARGE SCALE GENOMIC DNA]</scope>
    <source>
        <strain evidence="2 3">JCM 30562</strain>
    </source>
</reference>